<evidence type="ECO:0000256" key="1">
    <source>
        <dbReference type="SAM" id="MobiDB-lite"/>
    </source>
</evidence>
<dbReference type="RefSeq" id="XP_014174511.1">
    <property type="nucleotide sequence ID" value="XM_014319036.1"/>
</dbReference>
<dbReference type="InParanoid" id="F0XBL7"/>
<sequence>MSDTDLSSNHLGIQPAGPSTFHRFIGLPPELRVTIWLLATPRQTRFILLDPGVCQPAEKVPDDNTGSAEQFQKTTRVHGQFLGPVTCFVPPSLAYDIVSDEEGAGRVFSTWSVFPKDQRLPSTLYVCHESLDFLTTYCGKNCSSPRYTRMPRYLRTPTWPHFIVEMRCPFISYEDDIFVKGRHEPKFYPFQRYHLPSFWPPMMIDEAVVSARKAQEISKTRSGVSYEAVGIDFSSRHHSSFNIDNYGRSSGCIHVPKWSLKKNEAFSVFETHLIRRIGITMRNWVYRNMNVHRNGGRFDTFPGLKEVAVFGDHPVLTDVNHKVTSEFDGEKIRWDDAEVRGMIEAHKSHLAVNHFAEQFLQFDDEPEEEPHEQPQEEPEDDDLESVHEPTEDERQNVLTDRLNGELYVGLSTSPYKASGSRRYLGMELCRAFAPAVTTVDEALPPEADVVLPDSEPKSEPFAELELVLEPSVLPPLSLSNLASEPDVDPDPDPDSDLELDAELGSEPELEDPTSVLPLALLVVVVLSSTGFQEPLLLPLPPVLSVPPVLGTLASPGEPGYPLGLL</sequence>
<organism evidence="4">
    <name type="scientific">Grosmannia clavigera (strain kw1407 / UAMH 11150)</name>
    <name type="common">Blue stain fungus</name>
    <name type="synonym">Graphiocladiella clavigera</name>
    <dbReference type="NCBI Taxonomy" id="655863"/>
    <lineage>
        <taxon>Eukaryota</taxon>
        <taxon>Fungi</taxon>
        <taxon>Dikarya</taxon>
        <taxon>Ascomycota</taxon>
        <taxon>Pezizomycotina</taxon>
        <taxon>Sordariomycetes</taxon>
        <taxon>Sordariomycetidae</taxon>
        <taxon>Ophiostomatales</taxon>
        <taxon>Ophiostomataceae</taxon>
        <taxon>Leptographium</taxon>
    </lineage>
</organism>
<feature type="compositionally biased region" description="Acidic residues" evidence="1">
    <location>
        <begin position="365"/>
        <end position="383"/>
    </location>
</feature>
<dbReference type="Proteomes" id="UP000007796">
    <property type="component" value="Unassembled WGS sequence"/>
</dbReference>
<evidence type="ECO:0000259" key="2">
    <source>
        <dbReference type="Pfam" id="PF20150"/>
    </source>
</evidence>
<dbReference type="GeneID" id="25978597"/>
<evidence type="ECO:0000313" key="4">
    <source>
        <dbReference type="Proteomes" id="UP000007796"/>
    </source>
</evidence>
<feature type="region of interest" description="Disordered" evidence="1">
    <location>
        <begin position="365"/>
        <end position="400"/>
    </location>
</feature>
<name>F0XBL7_GROCL</name>
<proteinExistence type="predicted"/>
<protein>
    <recommendedName>
        <fullName evidence="2">2EXR domain-containing protein</fullName>
    </recommendedName>
</protein>
<reference evidence="3 4" key="1">
    <citation type="journal article" date="2011" name="Proc. Natl. Acad. Sci. U.S.A.">
        <title>Genome and transcriptome analyses of the mountain pine beetle-fungal symbiont Grosmannia clavigera, a lodgepole pine pathogen.</title>
        <authorList>
            <person name="DiGuistini S."/>
            <person name="Wang Y."/>
            <person name="Liao N.Y."/>
            <person name="Taylor G."/>
            <person name="Tanguay P."/>
            <person name="Feau N."/>
            <person name="Henrissat B."/>
            <person name="Chan S.K."/>
            <person name="Hesse-Orce U."/>
            <person name="Alamouti S.M."/>
            <person name="Tsui C.K.M."/>
            <person name="Docking R.T."/>
            <person name="Levasseur A."/>
            <person name="Haridas S."/>
            <person name="Robertson G."/>
            <person name="Birol I."/>
            <person name="Holt R.A."/>
            <person name="Marra M.A."/>
            <person name="Hamelin R.C."/>
            <person name="Hirst M."/>
            <person name="Jones S.J.M."/>
            <person name="Bohlmann J."/>
            <person name="Breuil C."/>
        </authorList>
    </citation>
    <scope>NUCLEOTIDE SEQUENCE [LARGE SCALE GENOMIC DNA]</scope>
    <source>
        <strain evidence="4">kw1407 / UAMH 11150</strain>
    </source>
</reference>
<dbReference type="AlphaFoldDB" id="F0XBL7"/>
<gene>
    <name evidence="3" type="ORF">CMQ_5291</name>
</gene>
<dbReference type="Pfam" id="PF20150">
    <property type="entry name" value="2EXR"/>
    <property type="match status" value="1"/>
</dbReference>
<dbReference type="InterPro" id="IPR045518">
    <property type="entry name" value="2EXR"/>
</dbReference>
<feature type="compositionally biased region" description="Basic and acidic residues" evidence="1">
    <location>
        <begin position="384"/>
        <end position="395"/>
    </location>
</feature>
<evidence type="ECO:0000313" key="3">
    <source>
        <dbReference type="EMBL" id="EFX05029.1"/>
    </source>
</evidence>
<feature type="domain" description="2EXR" evidence="2">
    <location>
        <begin position="21"/>
        <end position="137"/>
    </location>
</feature>
<dbReference type="HOGENOM" id="CLU_482359_0_0_1"/>
<dbReference type="EMBL" id="GL629756">
    <property type="protein sequence ID" value="EFX05029.1"/>
    <property type="molecule type" value="Genomic_DNA"/>
</dbReference>
<keyword evidence="4" id="KW-1185">Reference proteome</keyword>
<accession>F0XBL7</accession>
<feature type="compositionally biased region" description="Acidic residues" evidence="1">
    <location>
        <begin position="485"/>
        <end position="499"/>
    </location>
</feature>
<feature type="region of interest" description="Disordered" evidence="1">
    <location>
        <begin position="477"/>
        <end position="499"/>
    </location>
</feature>